<feature type="transmembrane region" description="Helical" evidence="3">
    <location>
        <begin position="158"/>
        <end position="177"/>
    </location>
</feature>
<dbReference type="SMART" id="SM00862">
    <property type="entry name" value="Trans_reg_C"/>
    <property type="match status" value="1"/>
</dbReference>
<dbReference type="AlphaFoldDB" id="A0A381C866"/>
<evidence type="ECO:0000313" key="6">
    <source>
        <dbReference type="Proteomes" id="UP000255528"/>
    </source>
</evidence>
<evidence type="ECO:0000256" key="1">
    <source>
        <dbReference type="ARBA" id="ARBA00023125"/>
    </source>
</evidence>
<dbReference type="Proteomes" id="UP000255528">
    <property type="component" value="Unassembled WGS sequence"/>
</dbReference>
<dbReference type="GO" id="GO:0003677">
    <property type="term" value="F:DNA binding"/>
    <property type="evidence" value="ECO:0007669"/>
    <property type="project" value="UniProtKB-UniRule"/>
</dbReference>
<dbReference type="SUPFAM" id="SSF46894">
    <property type="entry name" value="C-terminal effector domain of the bipartite response regulators"/>
    <property type="match status" value="1"/>
</dbReference>
<keyword evidence="3" id="KW-1133">Transmembrane helix</keyword>
<protein>
    <submittedName>
        <fullName evidence="5">Transcriptional regulatory protein, C terminal</fullName>
    </submittedName>
</protein>
<gene>
    <name evidence="5" type="ORF">NCTC12119_02545</name>
</gene>
<evidence type="ECO:0000313" key="5">
    <source>
        <dbReference type="EMBL" id="SUW64046.1"/>
    </source>
</evidence>
<evidence type="ECO:0000259" key="4">
    <source>
        <dbReference type="PROSITE" id="PS51755"/>
    </source>
</evidence>
<name>A0A381C866_9ENTR</name>
<evidence type="ECO:0000256" key="3">
    <source>
        <dbReference type="SAM" id="Phobius"/>
    </source>
</evidence>
<dbReference type="InterPro" id="IPR036388">
    <property type="entry name" value="WH-like_DNA-bd_sf"/>
</dbReference>
<evidence type="ECO:0000256" key="2">
    <source>
        <dbReference type="PROSITE-ProRule" id="PRU01091"/>
    </source>
</evidence>
<dbReference type="InterPro" id="IPR016032">
    <property type="entry name" value="Sig_transdc_resp-reg_C-effctor"/>
</dbReference>
<organism evidence="5 6">
    <name type="scientific">Buttiauxella agrestis</name>
    <dbReference type="NCBI Taxonomy" id="82977"/>
    <lineage>
        <taxon>Bacteria</taxon>
        <taxon>Pseudomonadati</taxon>
        <taxon>Pseudomonadota</taxon>
        <taxon>Gammaproteobacteria</taxon>
        <taxon>Enterobacterales</taxon>
        <taxon>Enterobacteriaceae</taxon>
        <taxon>Buttiauxella</taxon>
    </lineage>
</organism>
<feature type="domain" description="OmpR/PhoB-type" evidence="4">
    <location>
        <begin position="2"/>
        <end position="106"/>
    </location>
</feature>
<dbReference type="GO" id="GO:0006355">
    <property type="term" value="P:regulation of DNA-templated transcription"/>
    <property type="evidence" value="ECO:0007669"/>
    <property type="project" value="InterPro"/>
</dbReference>
<keyword evidence="3" id="KW-0472">Membrane</keyword>
<dbReference type="PROSITE" id="PS51755">
    <property type="entry name" value="OMPR_PHOB"/>
    <property type="match status" value="1"/>
</dbReference>
<dbReference type="InterPro" id="IPR001867">
    <property type="entry name" value="OmpR/PhoB-type_DNA-bd"/>
</dbReference>
<dbReference type="Pfam" id="PF00486">
    <property type="entry name" value="Trans_reg_C"/>
    <property type="match status" value="1"/>
</dbReference>
<feature type="DNA-binding region" description="OmpR/PhoB-type" evidence="2">
    <location>
        <begin position="2"/>
        <end position="106"/>
    </location>
</feature>
<keyword evidence="1 2" id="KW-0238">DNA-binding</keyword>
<keyword evidence="3" id="KW-0812">Transmembrane</keyword>
<accession>A0A381C866</accession>
<sequence>MKKVFVINNCVRFDPYSRTLTSIETPENSVQLHTPACECLLLLLIHNGETLSHTFLSEEVWIKKGSYVTTNSLYQNIAAIRRGLKTVGLEEDILKTVPKLGFQIYASIEEEQLPLVNGRKVEAVAALSESKTSDASEEVTRPPTLELTKEKTGINIRFKLFFLLLTLIFISGLFFAYQQLRNDDQFFSAYNPIGAINQCDLYSSYPDKQKSKATFLSIVTSGDVKCPAGGKAYLTFNLDNRLSSVLLCEKKVEDVNTDCMTVVYSGVTHEKL</sequence>
<dbReference type="Gene3D" id="1.10.10.10">
    <property type="entry name" value="Winged helix-like DNA-binding domain superfamily/Winged helix DNA-binding domain"/>
    <property type="match status" value="1"/>
</dbReference>
<dbReference type="GO" id="GO:0000160">
    <property type="term" value="P:phosphorelay signal transduction system"/>
    <property type="evidence" value="ECO:0007669"/>
    <property type="project" value="InterPro"/>
</dbReference>
<reference evidence="5 6" key="1">
    <citation type="submission" date="2018-06" db="EMBL/GenBank/DDBJ databases">
        <authorList>
            <consortium name="Pathogen Informatics"/>
            <person name="Doyle S."/>
        </authorList>
    </citation>
    <scope>NUCLEOTIDE SEQUENCE [LARGE SCALE GENOMIC DNA]</scope>
    <source>
        <strain evidence="5 6">NCTC12119</strain>
    </source>
</reference>
<dbReference type="EMBL" id="UIGI01000001">
    <property type="protein sequence ID" value="SUW64046.1"/>
    <property type="molecule type" value="Genomic_DNA"/>
</dbReference>
<dbReference type="RefSeq" id="WP_115628764.1">
    <property type="nucleotide sequence ID" value="NZ_UIGI01000001.1"/>
</dbReference>
<proteinExistence type="predicted"/>